<evidence type="ECO:0000256" key="1">
    <source>
        <dbReference type="SAM" id="SignalP"/>
    </source>
</evidence>
<evidence type="ECO:0008006" key="4">
    <source>
        <dbReference type="Google" id="ProtNLM"/>
    </source>
</evidence>
<organism evidence="2 3">
    <name type="scientific">Novosphingobium organovorum</name>
    <dbReference type="NCBI Taxonomy" id="2930092"/>
    <lineage>
        <taxon>Bacteria</taxon>
        <taxon>Pseudomonadati</taxon>
        <taxon>Pseudomonadota</taxon>
        <taxon>Alphaproteobacteria</taxon>
        <taxon>Sphingomonadales</taxon>
        <taxon>Sphingomonadaceae</taxon>
        <taxon>Novosphingobium</taxon>
    </lineage>
</organism>
<dbReference type="Proteomes" id="UP001162881">
    <property type="component" value="Unassembled WGS sequence"/>
</dbReference>
<feature type="chain" id="PRO_5046702174" description="Nuclease" evidence="1">
    <location>
        <begin position="18"/>
        <end position="181"/>
    </location>
</feature>
<sequence>MLAILAALLLAPSPVTAVADDLDIAGQVAKGKVLCTNPDVASRTCTTIDRQAPAGPGRFTDTGEVLIPAAKAITLETRSAMTLEGANQLCGQIRREDLLQGTLRVEGVALEPEPNAAALAHLAQTIFAQLDGRRVCETLGHDKAGRLVKIDTMEGFDGNVPPRPVQWIAPDAGYTVAPHDR</sequence>
<protein>
    <recommendedName>
        <fullName evidence="4">Nuclease</fullName>
    </recommendedName>
</protein>
<feature type="signal peptide" evidence="1">
    <location>
        <begin position="1"/>
        <end position="17"/>
    </location>
</feature>
<keyword evidence="1" id="KW-0732">Signal</keyword>
<comment type="caution">
    <text evidence="2">The sequence shown here is derived from an EMBL/GenBank/DDBJ whole genome shotgun (WGS) entry which is preliminary data.</text>
</comment>
<accession>A0ABT0B8E1</accession>
<dbReference type="EMBL" id="JALHLF010000002">
    <property type="protein sequence ID" value="MCJ2181307.1"/>
    <property type="molecule type" value="Genomic_DNA"/>
</dbReference>
<name>A0ABT0B8E1_9SPHN</name>
<evidence type="ECO:0000313" key="2">
    <source>
        <dbReference type="EMBL" id="MCJ2181307.1"/>
    </source>
</evidence>
<gene>
    <name evidence="2" type="ORF">MTR62_01080</name>
</gene>
<proteinExistence type="predicted"/>
<evidence type="ECO:0000313" key="3">
    <source>
        <dbReference type="Proteomes" id="UP001162881"/>
    </source>
</evidence>
<dbReference type="RefSeq" id="WP_244016427.1">
    <property type="nucleotide sequence ID" value="NZ_JALHLF010000002.1"/>
</dbReference>
<reference evidence="2" key="1">
    <citation type="submission" date="2022-03" db="EMBL/GenBank/DDBJ databases">
        <title>Identification of a novel bacterium isolated from mangrove sediments.</title>
        <authorList>
            <person name="Pan X."/>
        </authorList>
    </citation>
    <scope>NUCLEOTIDE SEQUENCE</scope>
    <source>
        <strain evidence="2">B1949</strain>
    </source>
</reference>
<keyword evidence="3" id="KW-1185">Reference proteome</keyword>